<comment type="caution">
    <text evidence="3">The sequence shown here is derived from an EMBL/GenBank/DDBJ whole genome shotgun (WGS) entry which is preliminary data.</text>
</comment>
<evidence type="ECO:0000313" key="4">
    <source>
        <dbReference type="Proteomes" id="UP000245207"/>
    </source>
</evidence>
<dbReference type="SUPFAM" id="SSF52200">
    <property type="entry name" value="Toll/Interleukin receptor TIR domain"/>
    <property type="match status" value="1"/>
</dbReference>
<reference evidence="3 4" key="1">
    <citation type="journal article" date="2018" name="Mol. Plant">
        <title>The genome of Artemisia annua provides insight into the evolution of Asteraceae family and artemisinin biosynthesis.</title>
        <authorList>
            <person name="Shen Q."/>
            <person name="Zhang L."/>
            <person name="Liao Z."/>
            <person name="Wang S."/>
            <person name="Yan T."/>
            <person name="Shi P."/>
            <person name="Liu M."/>
            <person name="Fu X."/>
            <person name="Pan Q."/>
            <person name="Wang Y."/>
            <person name="Lv Z."/>
            <person name="Lu X."/>
            <person name="Zhang F."/>
            <person name="Jiang W."/>
            <person name="Ma Y."/>
            <person name="Chen M."/>
            <person name="Hao X."/>
            <person name="Li L."/>
            <person name="Tang Y."/>
            <person name="Lv G."/>
            <person name="Zhou Y."/>
            <person name="Sun X."/>
            <person name="Brodelius P.E."/>
            <person name="Rose J.K.C."/>
            <person name="Tang K."/>
        </authorList>
    </citation>
    <scope>NUCLEOTIDE SEQUENCE [LARGE SCALE GENOMIC DNA]</scope>
    <source>
        <strain evidence="4">cv. Huhao1</strain>
        <tissue evidence="3">Leaf</tissue>
    </source>
</reference>
<dbReference type="InterPro" id="IPR000157">
    <property type="entry name" value="TIR_dom"/>
</dbReference>
<dbReference type="PANTHER" id="PTHR32009:SF133">
    <property type="entry name" value="TIR DOMAIN-CONTAINING PROTEIN"/>
    <property type="match status" value="1"/>
</dbReference>
<protein>
    <submittedName>
        <fullName evidence="3">TMV resistance protein N</fullName>
    </submittedName>
</protein>
<evidence type="ECO:0000259" key="2">
    <source>
        <dbReference type="Pfam" id="PF01582"/>
    </source>
</evidence>
<keyword evidence="4" id="KW-1185">Reference proteome</keyword>
<dbReference type="PANTHER" id="PTHR32009">
    <property type="entry name" value="TMV RESISTANCE PROTEIN N-LIKE"/>
    <property type="match status" value="1"/>
</dbReference>
<keyword evidence="1" id="KW-0520">NAD</keyword>
<evidence type="ECO:0000256" key="1">
    <source>
        <dbReference type="ARBA" id="ARBA00023027"/>
    </source>
</evidence>
<feature type="domain" description="TIR" evidence="2">
    <location>
        <begin position="32"/>
        <end position="91"/>
    </location>
</feature>
<sequence>MVVHRRLEASSSTTYPKYDAIINSSSANDPEYDIFLSFRGIDTRNTFTAHLHKALKYDDEEIEFGKPLKEELVNGTKASWASVIVFSENIMLLQRGALRNWHLSLINTGPPTILCSPYSIMSNPPCQEATKELRKRNGKA</sequence>
<dbReference type="AlphaFoldDB" id="A0A2U1PUD8"/>
<dbReference type="Pfam" id="PF01582">
    <property type="entry name" value="TIR"/>
    <property type="match status" value="1"/>
</dbReference>
<evidence type="ECO:0000313" key="3">
    <source>
        <dbReference type="EMBL" id="PWA89343.1"/>
    </source>
</evidence>
<name>A0A2U1PUD8_ARTAN</name>
<dbReference type="Gene3D" id="3.40.50.10140">
    <property type="entry name" value="Toll/interleukin-1 receptor homology (TIR) domain"/>
    <property type="match status" value="1"/>
</dbReference>
<dbReference type="InterPro" id="IPR035897">
    <property type="entry name" value="Toll_tir_struct_dom_sf"/>
</dbReference>
<dbReference type="EMBL" id="PKPP01000728">
    <property type="protein sequence ID" value="PWA89343.1"/>
    <property type="molecule type" value="Genomic_DNA"/>
</dbReference>
<organism evidence="3 4">
    <name type="scientific">Artemisia annua</name>
    <name type="common">Sweet wormwood</name>
    <dbReference type="NCBI Taxonomy" id="35608"/>
    <lineage>
        <taxon>Eukaryota</taxon>
        <taxon>Viridiplantae</taxon>
        <taxon>Streptophyta</taxon>
        <taxon>Embryophyta</taxon>
        <taxon>Tracheophyta</taxon>
        <taxon>Spermatophyta</taxon>
        <taxon>Magnoliopsida</taxon>
        <taxon>eudicotyledons</taxon>
        <taxon>Gunneridae</taxon>
        <taxon>Pentapetalae</taxon>
        <taxon>asterids</taxon>
        <taxon>campanulids</taxon>
        <taxon>Asterales</taxon>
        <taxon>Asteraceae</taxon>
        <taxon>Asteroideae</taxon>
        <taxon>Anthemideae</taxon>
        <taxon>Artemisiinae</taxon>
        <taxon>Artemisia</taxon>
    </lineage>
</organism>
<dbReference type="GO" id="GO:0007165">
    <property type="term" value="P:signal transduction"/>
    <property type="evidence" value="ECO:0007669"/>
    <property type="project" value="InterPro"/>
</dbReference>
<proteinExistence type="predicted"/>
<dbReference type="OrthoDB" id="1905256at2759"/>
<gene>
    <name evidence="3" type="ORF">CTI12_AA112010</name>
</gene>
<dbReference type="STRING" id="35608.A0A2U1PUD8"/>
<accession>A0A2U1PUD8</accession>
<dbReference type="Proteomes" id="UP000245207">
    <property type="component" value="Unassembled WGS sequence"/>
</dbReference>